<keyword evidence="3 8" id="KW-0812">Transmembrane</keyword>
<keyword evidence="7" id="KW-0325">Glycoprotein</keyword>
<dbReference type="CTD" id="31690"/>
<keyword evidence="5 8" id="KW-0472">Membrane</keyword>
<accession>A0A6J1MQJ2</accession>
<evidence type="ECO:0000256" key="9">
    <source>
        <dbReference type="SAM" id="SignalP"/>
    </source>
</evidence>
<comment type="subcellular location">
    <subcellularLocation>
        <location evidence="1">Cell membrane</location>
        <topology evidence="1">Multi-pass membrane protein</topology>
    </subcellularLocation>
</comment>
<dbReference type="InterPro" id="IPR052192">
    <property type="entry name" value="Insect_Ionotropic_Sensory_Rcpt"/>
</dbReference>
<keyword evidence="6" id="KW-0675">Receptor</keyword>
<evidence type="ECO:0000256" key="4">
    <source>
        <dbReference type="ARBA" id="ARBA00022989"/>
    </source>
</evidence>
<evidence type="ECO:0000256" key="6">
    <source>
        <dbReference type="ARBA" id="ARBA00023170"/>
    </source>
</evidence>
<dbReference type="PANTHER" id="PTHR42643">
    <property type="entry name" value="IONOTROPIC RECEPTOR 20A-RELATED"/>
    <property type="match status" value="1"/>
</dbReference>
<feature type="transmembrane region" description="Helical" evidence="8">
    <location>
        <begin position="602"/>
        <end position="622"/>
    </location>
</feature>
<evidence type="ECO:0000256" key="2">
    <source>
        <dbReference type="ARBA" id="ARBA00022475"/>
    </source>
</evidence>
<dbReference type="GeneID" id="111605138"/>
<evidence type="ECO:0000256" key="5">
    <source>
        <dbReference type="ARBA" id="ARBA00023136"/>
    </source>
</evidence>
<evidence type="ECO:0000313" key="12">
    <source>
        <dbReference type="RefSeq" id="XP_023179284.2"/>
    </source>
</evidence>
<evidence type="ECO:0000256" key="1">
    <source>
        <dbReference type="ARBA" id="ARBA00004651"/>
    </source>
</evidence>
<dbReference type="RefSeq" id="XP_023179284.2">
    <property type="nucleotide sequence ID" value="XM_023323516.2"/>
</dbReference>
<reference evidence="12" key="1">
    <citation type="submission" date="2025-08" db="UniProtKB">
        <authorList>
            <consortium name="RefSeq"/>
        </authorList>
    </citation>
    <scope>IDENTIFICATION</scope>
    <source>
        <strain evidence="12">15085-1641.00</strain>
        <tissue evidence="12">Whole body</tissue>
    </source>
</reference>
<dbReference type="PANTHER" id="PTHR42643:SF37">
    <property type="entry name" value="IONOTROPIC RECEPTOR 11A-RELATED"/>
    <property type="match status" value="1"/>
</dbReference>
<gene>
    <name evidence="12" type="primary">LOC111605138</name>
</gene>
<dbReference type="OrthoDB" id="7739311at2759"/>
<dbReference type="OMA" id="LAFPFHP"/>
<dbReference type="Gene3D" id="1.10.287.70">
    <property type="match status" value="1"/>
</dbReference>
<evidence type="ECO:0000256" key="7">
    <source>
        <dbReference type="ARBA" id="ARBA00023180"/>
    </source>
</evidence>
<keyword evidence="11" id="KW-1185">Reference proteome</keyword>
<feature type="signal peptide" evidence="9">
    <location>
        <begin position="1"/>
        <end position="23"/>
    </location>
</feature>
<sequence length="628" mass="72241">MRLTVRLLPNVLLLLLLLPQCHATLTMRETSRLDSLSLALAQVLQQSEMSHSQTLYVHLEYSSLTARSRLQELLGGVLMALPAAALQPRRLFQQQALTYRPYKHAVLLLVEDLRALQRLYKHLGATSDLSYTLIYMLSPQPEPAMQLMWSRSVLKAGLLLPDGQWLLLLSYFPYSATHGCQHIRASVVNRFDCTLGTWENDEYFPEKLDNFYGCTLTCATWPDMPYLVLRADGTFLGIEGELLQFMANNLNFSMGLYWLNESEVRDTFDESGYVFEQIFSKAEYALGGFHYKPHEQEEVPYSQSTYYFMSHIMLVTNLPSAYSAYEKLAFPFHPSLWRAIGLVVGLGYFAVWLLKRFGNTLPQHPYYHLLVLTMGGNLLTRELPRSNSLRLLLVTWLLCTWVIRSAYQSGMYQMLRQDRQRNPPQTIAEVVAQRYTIQLAAGNAQRWLESLPELQDQEQRELEASELQSFAALAARSGSDERVAIITPYEYFGYFRKVHAMSRRLHLVRERIFTQQLAFNVRQHSHLVGVLNKQIMQAHSHGFLEHWTRQYVSAVDESEQSIARIAAIPYETLNGHQPEGEIEQREDETTQTKLLVLSFKELAALFWLTLWALLGSGLVFGLELLLHK</sequence>
<keyword evidence="9" id="KW-0732">Signal</keyword>
<dbReference type="Pfam" id="PF24061">
    <property type="entry name" value="LBD_receptor"/>
    <property type="match status" value="1"/>
</dbReference>
<protein>
    <submittedName>
        <fullName evidence="12">Uncharacterized protein LOC111605138</fullName>
    </submittedName>
</protein>
<proteinExistence type="predicted"/>
<evidence type="ECO:0000256" key="8">
    <source>
        <dbReference type="SAM" id="Phobius"/>
    </source>
</evidence>
<dbReference type="AlphaFoldDB" id="A0A6J1MQJ2"/>
<dbReference type="SUPFAM" id="SSF53850">
    <property type="entry name" value="Periplasmic binding protein-like II"/>
    <property type="match status" value="1"/>
</dbReference>
<dbReference type="KEGG" id="dhe:111605138"/>
<dbReference type="Proteomes" id="UP000504633">
    <property type="component" value="Unplaced"/>
</dbReference>
<dbReference type="GO" id="GO:0005886">
    <property type="term" value="C:plasma membrane"/>
    <property type="evidence" value="ECO:0007669"/>
    <property type="project" value="UniProtKB-SubCell"/>
</dbReference>
<evidence type="ECO:0000259" key="10">
    <source>
        <dbReference type="Pfam" id="PF24061"/>
    </source>
</evidence>
<evidence type="ECO:0000256" key="3">
    <source>
        <dbReference type="ARBA" id="ARBA00022692"/>
    </source>
</evidence>
<organism evidence="11 12">
    <name type="scientific">Drosophila hydei</name>
    <name type="common">Fruit fly</name>
    <dbReference type="NCBI Taxonomy" id="7224"/>
    <lineage>
        <taxon>Eukaryota</taxon>
        <taxon>Metazoa</taxon>
        <taxon>Ecdysozoa</taxon>
        <taxon>Arthropoda</taxon>
        <taxon>Hexapoda</taxon>
        <taxon>Insecta</taxon>
        <taxon>Pterygota</taxon>
        <taxon>Neoptera</taxon>
        <taxon>Endopterygota</taxon>
        <taxon>Diptera</taxon>
        <taxon>Brachycera</taxon>
        <taxon>Muscomorpha</taxon>
        <taxon>Ephydroidea</taxon>
        <taxon>Drosophilidae</taxon>
        <taxon>Drosophila</taxon>
    </lineage>
</organism>
<keyword evidence="4 8" id="KW-1133">Transmembrane helix</keyword>
<evidence type="ECO:0000313" key="11">
    <source>
        <dbReference type="Proteomes" id="UP000504633"/>
    </source>
</evidence>
<feature type="chain" id="PRO_5027076298" evidence="9">
    <location>
        <begin position="24"/>
        <end position="628"/>
    </location>
</feature>
<dbReference type="InterPro" id="IPR056198">
    <property type="entry name" value="LBD_receptor"/>
</dbReference>
<name>A0A6J1MQJ2_DROHY</name>
<keyword evidence="2" id="KW-1003">Cell membrane</keyword>
<feature type="domain" description="Putative ionotropic receptor ligand binding" evidence="10">
    <location>
        <begin position="30"/>
        <end position="210"/>
    </location>
</feature>